<keyword evidence="7 10" id="KW-1133">Transmembrane helix</keyword>
<dbReference type="PANTHER" id="PTHR23519:SF1">
    <property type="entry name" value="AUTOPHAGY-RELATED PROTEIN 22"/>
    <property type="match status" value="1"/>
</dbReference>
<feature type="transmembrane region" description="Helical" evidence="10">
    <location>
        <begin position="453"/>
        <end position="476"/>
    </location>
</feature>
<evidence type="ECO:0000256" key="6">
    <source>
        <dbReference type="ARBA" id="ARBA00022970"/>
    </source>
</evidence>
<dbReference type="Proteomes" id="UP000007148">
    <property type="component" value="Unassembled WGS sequence"/>
</dbReference>
<dbReference type="Pfam" id="PF11700">
    <property type="entry name" value="ATG22"/>
    <property type="match status" value="1"/>
</dbReference>
<keyword evidence="8 10" id="KW-0072">Autophagy</keyword>
<dbReference type="PANTHER" id="PTHR23519">
    <property type="entry name" value="AUTOPHAGY-RELATED PROTEIN 22"/>
    <property type="match status" value="1"/>
</dbReference>
<dbReference type="InterPro" id="IPR024671">
    <property type="entry name" value="Atg22-like"/>
</dbReference>
<dbReference type="InterPro" id="IPR036259">
    <property type="entry name" value="MFS_trans_sf"/>
</dbReference>
<feature type="region of interest" description="Disordered" evidence="11">
    <location>
        <begin position="1"/>
        <end position="24"/>
    </location>
</feature>
<evidence type="ECO:0000313" key="13">
    <source>
        <dbReference type="Proteomes" id="UP000007148"/>
    </source>
</evidence>
<proteinExistence type="inferred from homology"/>
<feature type="transmembrane region" description="Helical" evidence="10">
    <location>
        <begin position="215"/>
        <end position="241"/>
    </location>
</feature>
<dbReference type="CDD" id="cd17483">
    <property type="entry name" value="MFS_Atg22_like"/>
    <property type="match status" value="1"/>
</dbReference>
<evidence type="ECO:0000256" key="9">
    <source>
        <dbReference type="ARBA" id="ARBA00023136"/>
    </source>
</evidence>
<evidence type="ECO:0000256" key="3">
    <source>
        <dbReference type="ARBA" id="ARBA00022448"/>
    </source>
</evidence>
<feature type="transmembrane region" description="Helical" evidence="10">
    <location>
        <begin position="488"/>
        <end position="507"/>
    </location>
</feature>
<dbReference type="Gene3D" id="1.20.1250.20">
    <property type="entry name" value="MFS general substrate transporter like domains"/>
    <property type="match status" value="2"/>
</dbReference>
<feature type="transmembrane region" description="Helical" evidence="10">
    <location>
        <begin position="591"/>
        <end position="614"/>
    </location>
</feature>
<evidence type="ECO:0000256" key="7">
    <source>
        <dbReference type="ARBA" id="ARBA00022989"/>
    </source>
</evidence>
<keyword evidence="4 10" id="KW-0926">Vacuole</keyword>
<dbReference type="InterPro" id="IPR044738">
    <property type="entry name" value="Atg22"/>
</dbReference>
<feature type="transmembrane region" description="Helical" evidence="10">
    <location>
        <begin position="83"/>
        <end position="104"/>
    </location>
</feature>
<dbReference type="AlphaFoldDB" id="G4U326"/>
<dbReference type="STRING" id="1109443.G4U326"/>
<feature type="transmembrane region" description="Helical" evidence="10">
    <location>
        <begin position="620"/>
        <end position="641"/>
    </location>
</feature>
<keyword evidence="5 10" id="KW-0812">Transmembrane</keyword>
<feature type="transmembrane region" description="Helical" evidence="10">
    <location>
        <begin position="519"/>
        <end position="540"/>
    </location>
</feature>
<dbReference type="GO" id="GO:0032974">
    <property type="term" value="P:amino acid transmembrane export from vacuole"/>
    <property type="evidence" value="ECO:0007669"/>
    <property type="project" value="InterPro"/>
</dbReference>
<dbReference type="GO" id="GO:0005774">
    <property type="term" value="C:vacuolar membrane"/>
    <property type="evidence" value="ECO:0007669"/>
    <property type="project" value="UniProtKB-SubCell"/>
</dbReference>
<accession>G4U326</accession>
<keyword evidence="6 10" id="KW-0029">Amino-acid transport</keyword>
<organism evidence="12 13">
    <name type="scientific">Serendipita indica (strain DSM 11827)</name>
    <name type="common">Root endophyte fungus</name>
    <name type="synonym">Piriformospora indica</name>
    <dbReference type="NCBI Taxonomy" id="1109443"/>
    <lineage>
        <taxon>Eukaryota</taxon>
        <taxon>Fungi</taxon>
        <taxon>Dikarya</taxon>
        <taxon>Basidiomycota</taxon>
        <taxon>Agaricomycotina</taxon>
        <taxon>Agaricomycetes</taxon>
        <taxon>Sebacinales</taxon>
        <taxon>Serendipitaceae</taxon>
        <taxon>Serendipita</taxon>
    </lineage>
</organism>
<name>G4U326_SERID</name>
<evidence type="ECO:0000256" key="4">
    <source>
        <dbReference type="ARBA" id="ARBA00022554"/>
    </source>
</evidence>
<evidence type="ECO:0000256" key="11">
    <source>
        <dbReference type="SAM" id="MobiDB-lite"/>
    </source>
</evidence>
<keyword evidence="3 10" id="KW-0813">Transport</keyword>
<evidence type="ECO:0000256" key="2">
    <source>
        <dbReference type="ARBA" id="ARBA00006978"/>
    </source>
</evidence>
<evidence type="ECO:0000313" key="12">
    <source>
        <dbReference type="EMBL" id="CCA78004.1"/>
    </source>
</evidence>
<comment type="caution">
    <text evidence="12">The sequence shown here is derived from an EMBL/GenBank/DDBJ whole genome shotgun (WGS) entry which is preliminary data.</text>
</comment>
<feature type="transmembrane region" description="Helical" evidence="10">
    <location>
        <begin position="357"/>
        <end position="381"/>
    </location>
</feature>
<evidence type="ECO:0000256" key="10">
    <source>
        <dbReference type="RuleBase" id="RU363073"/>
    </source>
</evidence>
<gene>
    <name evidence="12" type="ORF">PIIN_00716</name>
</gene>
<comment type="function">
    <text evidence="10">Vacuolar effluxer which mediate the efflux of amino acids resulting from autophagic degradation. The release of autophagic amino acids allows the maintenance of protein synthesis and viability during nitrogen starvation.</text>
</comment>
<dbReference type="OMA" id="QPWEIFP"/>
<keyword evidence="9 10" id="KW-0472">Membrane</keyword>
<keyword evidence="13" id="KW-1185">Reference proteome</keyword>
<feature type="transmembrane region" description="Helical" evidence="10">
    <location>
        <begin position="332"/>
        <end position="351"/>
    </location>
</feature>
<dbReference type="EMBL" id="CAFZ01001878">
    <property type="protein sequence ID" value="CCA78004.1"/>
    <property type="molecule type" value="Genomic_DNA"/>
</dbReference>
<dbReference type="eggNOG" id="ENOG502QR9I">
    <property type="taxonomic scope" value="Eukaryota"/>
</dbReference>
<dbReference type="OrthoDB" id="192733at2759"/>
<feature type="transmembrane region" description="Helical" evidence="10">
    <location>
        <begin position="560"/>
        <end position="579"/>
    </location>
</feature>
<comment type="similarity">
    <text evidence="2 10">Belongs to the ATG22 family.</text>
</comment>
<feature type="transmembrane region" description="Helical" evidence="10">
    <location>
        <begin position="161"/>
        <end position="178"/>
    </location>
</feature>
<dbReference type="GO" id="GO:0006914">
    <property type="term" value="P:autophagy"/>
    <property type="evidence" value="ECO:0007669"/>
    <property type="project" value="UniProtKB-KW"/>
</dbReference>
<sequence>MASKARLEDDDVHDALLPESSSSPWTAASERFGAMLGAVAQRRIGLNGGIDPSEAYNGETQDALDQKLRSLDSKAHRNRLRGWYSYAFASEVFAVCSLTLFLPICLEQFARDNGYLLPDKFERCVRGPDPDSLAITEVPGEEARCVVKIGWLWIDSASFSLYVYSFSVLLQALVVISFGGVADRPSHRKLLLLAFAFLGSTSTICFLFLPSSSPVWQLCVVLAILAIVSFGASIVAMNAYLPSLARSAQDVRDKAIIVERLREAGPIPEADGNPAPDSDAYGSFGFSSDLHQQSRGEAQETGANDPHLEHALQAYNTALSHATSKISSRGIALGYSAGILLLFVALIPVTVMEGSTFSLRLAVSLSGMWWAVFSIPTAMWLPAGRAVNSGGLRWERHATYASGTVDLRDVREGSDDDDLMEHDPTILSQIGEAWIRLGQMLSPREMRKLRNTFWYLAAWFLLSDAFTTITSTAVLFAKTTLLLPPKALIVVGLLTPMAGIVGSLLWPRLQRMLRFSNQGILLTLILLASFVPLYGCLGFLPIFKGKPIGGLVTAHELYVLAVYFGSLYGAFQAYARAVFAELIPVGEEARWYGLFSITDKSSSFLGPLIVGLIADATGNIRYAFFFLLFMMLAACLPLLVVNVPQGRKDAEAYSQAD</sequence>
<evidence type="ECO:0000256" key="1">
    <source>
        <dbReference type="ARBA" id="ARBA00004128"/>
    </source>
</evidence>
<evidence type="ECO:0000256" key="5">
    <source>
        <dbReference type="ARBA" id="ARBA00022692"/>
    </source>
</evidence>
<comment type="subcellular location">
    <subcellularLocation>
        <location evidence="1 10">Vacuole membrane</location>
        <topology evidence="1 10">Multi-pass membrane protein</topology>
    </subcellularLocation>
</comment>
<protein>
    <recommendedName>
        <fullName evidence="10">Autophagy-related protein</fullName>
    </recommendedName>
</protein>
<dbReference type="HOGENOM" id="CLU_017518_1_0_1"/>
<dbReference type="SUPFAM" id="SSF103473">
    <property type="entry name" value="MFS general substrate transporter"/>
    <property type="match status" value="2"/>
</dbReference>
<feature type="transmembrane region" description="Helical" evidence="10">
    <location>
        <begin position="190"/>
        <end position="209"/>
    </location>
</feature>
<dbReference type="InParanoid" id="G4U326"/>
<evidence type="ECO:0000256" key="8">
    <source>
        <dbReference type="ARBA" id="ARBA00023006"/>
    </source>
</evidence>
<reference evidence="12 13" key="1">
    <citation type="journal article" date="2011" name="PLoS Pathog.">
        <title>Endophytic Life Strategies Decoded by Genome and Transcriptome Analyses of the Mutualistic Root Symbiont Piriformospora indica.</title>
        <authorList>
            <person name="Zuccaro A."/>
            <person name="Lahrmann U."/>
            <person name="Guldener U."/>
            <person name="Langen G."/>
            <person name="Pfiffi S."/>
            <person name="Biedenkopf D."/>
            <person name="Wong P."/>
            <person name="Samans B."/>
            <person name="Grimm C."/>
            <person name="Basiewicz M."/>
            <person name="Murat C."/>
            <person name="Martin F."/>
            <person name="Kogel K.H."/>
        </authorList>
    </citation>
    <scope>NUCLEOTIDE SEQUENCE [LARGE SCALE GENOMIC DNA]</scope>
    <source>
        <strain evidence="12 13">DSM 11827</strain>
    </source>
</reference>
<dbReference type="InterPro" id="IPR050495">
    <property type="entry name" value="ATG22/LtaA_families"/>
</dbReference>
<dbReference type="FunCoup" id="G4U326">
    <property type="interactions" value="5"/>
</dbReference>